<feature type="binding site" evidence="7">
    <location>
        <position position="234"/>
    </location>
    <ligand>
        <name>glyoxylate</name>
        <dbReference type="ChEBI" id="CHEBI:36655"/>
    </ligand>
</feature>
<dbReference type="GO" id="GO:0004460">
    <property type="term" value="F:L-lactate dehydrogenase (cytochrome) activity"/>
    <property type="evidence" value="ECO:0007669"/>
    <property type="project" value="UniProtKB-EC"/>
</dbReference>
<feature type="binding site" evidence="7">
    <location>
        <position position="83"/>
    </location>
    <ligand>
        <name>FMN</name>
        <dbReference type="ChEBI" id="CHEBI:58210"/>
    </ligand>
</feature>
<dbReference type="PIRSF" id="PIRSF000138">
    <property type="entry name" value="Al-hdrx_acd_dh"/>
    <property type="match status" value="1"/>
</dbReference>
<comment type="cofactor">
    <cofactor evidence="1">
        <name>FMN</name>
        <dbReference type="ChEBI" id="CHEBI:58210"/>
    </cofactor>
</comment>
<keyword evidence="3 7" id="KW-0288">FMN</keyword>
<evidence type="ECO:0000256" key="7">
    <source>
        <dbReference type="PIRSR" id="PIRSR000138-2"/>
    </source>
</evidence>
<name>B8KY62_9GAMM</name>
<dbReference type="EMBL" id="DS999411">
    <property type="protein sequence ID" value="EED35768.1"/>
    <property type="molecule type" value="Genomic_DNA"/>
</dbReference>
<keyword evidence="4 9" id="KW-0560">Oxidoreductase</keyword>
<reference evidence="10" key="1">
    <citation type="journal article" date="2013" name="BMC Microbiol.">
        <title>Taxonomy and evolution of bacteriochlorophyll a-containing members of the OM60/NOR5 clade of marine gammaproteobacteria: description of Luminiphilus syltensis gen. nov., sp. nov., reclassification of Haliea rubra as Pseudohaliea rubra gen. nov., comb. nov., and emendation of Chromatocurvus halotolerans.</title>
        <authorList>
            <person name="Spring S."/>
            <person name="Riedel T."/>
            <person name="Sproer C."/>
            <person name="Yan S."/>
            <person name="Harder J."/>
            <person name="Fuchs B.M."/>
        </authorList>
    </citation>
    <scope>NUCLEOTIDE SEQUENCE [LARGE SCALE GENOMIC DNA]</scope>
    <source>
        <strain evidence="10">NOR51-B</strain>
    </source>
</reference>
<evidence type="ECO:0000256" key="4">
    <source>
        <dbReference type="ARBA" id="ARBA00023002"/>
    </source>
</evidence>
<dbReference type="PROSITE" id="PS00557">
    <property type="entry name" value="FMN_HYDROXY_ACID_DH_1"/>
    <property type="match status" value="1"/>
</dbReference>
<feature type="binding site" evidence="7">
    <location>
        <position position="111"/>
    </location>
    <ligand>
        <name>FMN</name>
        <dbReference type="ChEBI" id="CHEBI:58210"/>
    </ligand>
</feature>
<feature type="binding site" evidence="7">
    <location>
        <position position="62"/>
    </location>
    <ligand>
        <name>FMN</name>
        <dbReference type="ChEBI" id="CHEBI:58210"/>
    </ligand>
</feature>
<dbReference type="InterPro" id="IPR008259">
    <property type="entry name" value="FMN_hydac_DH_AS"/>
</dbReference>
<dbReference type="HOGENOM" id="CLU_020639_0_0_6"/>
<dbReference type="Proteomes" id="UP000004699">
    <property type="component" value="Unassembled WGS sequence"/>
</dbReference>
<evidence type="ECO:0000256" key="3">
    <source>
        <dbReference type="ARBA" id="ARBA00022643"/>
    </source>
</evidence>
<feature type="binding site" evidence="7">
    <location>
        <begin position="262"/>
        <end position="266"/>
    </location>
    <ligand>
        <name>FMN</name>
        <dbReference type="ChEBI" id="CHEBI:58210"/>
    </ligand>
</feature>
<dbReference type="AlphaFoldDB" id="B8KY62"/>
<evidence type="ECO:0000256" key="1">
    <source>
        <dbReference type="ARBA" id="ARBA00001917"/>
    </source>
</evidence>
<dbReference type="PANTHER" id="PTHR10578:SF107">
    <property type="entry name" value="2-HYDROXYACID OXIDASE 1"/>
    <property type="match status" value="1"/>
</dbReference>
<evidence type="ECO:0000256" key="5">
    <source>
        <dbReference type="ARBA" id="ARBA00024042"/>
    </source>
</evidence>
<sequence length="347" mass="37442">MLLPARVGRSVDHPDLSVELFGRQWALPFGVSPCGYVDLVDPGTEVETARAAEARGAPFILSMSSLATLEECAAVAPNSTWMQVVQSRNPDIVLDIIRRAGESGIKVLVVTMDVPKSSKRNRDLRNGFTLPLKPSLRLLWDLMRSPSWVASTLKRPRPLPGNFMPYIPKGASVAGAAARLEHEADYITTWEDFASFRAAWSGQIVAKGIQTPDDAARAVELGADGIIVSNHGGRQFDAARPTISCLPAIVDRVQGAVPVMLDSGVRSGLDVLRAITLGAPMVFSGRAFYYAAGAIGRYGSAHAFDILQLELEIAMRQYGTATVSEVCQSQRPNVEPVATSTYTYPSE</sequence>
<dbReference type="PROSITE" id="PS51349">
    <property type="entry name" value="FMN_HYDROXY_ACID_DH_2"/>
    <property type="match status" value="1"/>
</dbReference>
<dbReference type="PANTHER" id="PTHR10578">
    <property type="entry name" value="S -2-HYDROXY-ACID OXIDASE-RELATED"/>
    <property type="match status" value="1"/>
</dbReference>
<dbReference type="CDD" id="cd02809">
    <property type="entry name" value="alpha_hydroxyacid_oxid_FMN"/>
    <property type="match status" value="1"/>
</dbReference>
<evidence type="ECO:0000256" key="2">
    <source>
        <dbReference type="ARBA" id="ARBA00022630"/>
    </source>
</evidence>
<keyword evidence="10" id="KW-1185">Reference proteome</keyword>
<evidence type="ECO:0000313" key="10">
    <source>
        <dbReference type="Proteomes" id="UP000004699"/>
    </source>
</evidence>
<feature type="binding site" evidence="7">
    <location>
        <position position="229"/>
    </location>
    <ligand>
        <name>FMN</name>
        <dbReference type="ChEBI" id="CHEBI:58210"/>
    </ligand>
</feature>
<accession>B8KY62</accession>
<dbReference type="STRING" id="565045.NOR51B_1715"/>
<evidence type="ECO:0000259" key="8">
    <source>
        <dbReference type="PROSITE" id="PS51349"/>
    </source>
</evidence>
<dbReference type="GO" id="GO:0010181">
    <property type="term" value="F:FMN binding"/>
    <property type="evidence" value="ECO:0007669"/>
    <property type="project" value="InterPro"/>
</dbReference>
<dbReference type="InterPro" id="IPR012133">
    <property type="entry name" value="Alpha-hydoxy_acid_DH_FMN"/>
</dbReference>
<keyword evidence="2 7" id="KW-0285">Flavoprotein</keyword>
<evidence type="ECO:0000256" key="6">
    <source>
        <dbReference type="PIRSR" id="PIRSR000138-1"/>
    </source>
</evidence>
<feature type="binding site" evidence="7">
    <location>
        <position position="231"/>
    </location>
    <ligand>
        <name>glyoxylate</name>
        <dbReference type="ChEBI" id="CHEBI:36655"/>
    </ligand>
</feature>
<dbReference type="InterPro" id="IPR013785">
    <property type="entry name" value="Aldolase_TIM"/>
</dbReference>
<dbReference type="eggNOG" id="COG1304">
    <property type="taxonomic scope" value="Bacteria"/>
</dbReference>
<evidence type="ECO:0000313" key="9">
    <source>
        <dbReference type="EMBL" id="EED35768.1"/>
    </source>
</evidence>
<dbReference type="InterPro" id="IPR037396">
    <property type="entry name" value="FMN_HAD"/>
</dbReference>
<feature type="domain" description="FMN hydroxy acid dehydrogenase" evidence="8">
    <location>
        <begin position="1"/>
        <end position="336"/>
    </location>
</feature>
<gene>
    <name evidence="9" type="ORF">NOR51B_1715</name>
</gene>
<comment type="similarity">
    <text evidence="5">Belongs to the FMN-dependent alpha-hydroxy acid dehydrogenase family.</text>
</comment>
<feature type="binding site" evidence="7">
    <location>
        <position position="120"/>
    </location>
    <ligand>
        <name>glyoxylate</name>
        <dbReference type="ChEBI" id="CHEBI:36655"/>
    </ligand>
</feature>
<dbReference type="EC" id="1.1.2.3" evidence="9"/>
<dbReference type="Pfam" id="PF01070">
    <property type="entry name" value="FMN_dh"/>
    <property type="match status" value="1"/>
</dbReference>
<feature type="binding site" evidence="7">
    <location>
        <begin position="33"/>
        <end position="35"/>
    </location>
    <ligand>
        <name>FMN</name>
        <dbReference type="ChEBI" id="CHEBI:58210"/>
    </ligand>
</feature>
<feature type="binding site" evidence="7">
    <location>
        <begin position="285"/>
        <end position="286"/>
    </location>
    <ligand>
        <name>FMN</name>
        <dbReference type="ChEBI" id="CHEBI:58210"/>
    </ligand>
</feature>
<dbReference type="SUPFAM" id="SSF51395">
    <property type="entry name" value="FMN-linked oxidoreductases"/>
    <property type="match status" value="1"/>
</dbReference>
<proteinExistence type="inferred from homology"/>
<feature type="active site" description="Proton acceptor" evidence="6">
    <location>
        <position position="231"/>
    </location>
</feature>
<organism evidence="9 10">
    <name type="scientific">Luminiphilus syltensis NOR5-1B</name>
    <dbReference type="NCBI Taxonomy" id="565045"/>
    <lineage>
        <taxon>Bacteria</taxon>
        <taxon>Pseudomonadati</taxon>
        <taxon>Pseudomonadota</taxon>
        <taxon>Gammaproteobacteria</taxon>
        <taxon>Cellvibrionales</taxon>
        <taxon>Halieaceae</taxon>
        <taxon>Luminiphilus</taxon>
    </lineage>
</organism>
<protein>
    <submittedName>
        <fullName evidence="9">L-lactate dehydrogenase (Cytochrome)</fullName>
        <ecNumber evidence="9">1.1.2.3</ecNumber>
    </submittedName>
</protein>
<feature type="binding site" evidence="7">
    <location>
        <position position="207"/>
    </location>
    <ligand>
        <name>FMN</name>
        <dbReference type="ChEBI" id="CHEBI:58210"/>
    </ligand>
</feature>
<dbReference type="Gene3D" id="3.20.20.70">
    <property type="entry name" value="Aldolase class I"/>
    <property type="match status" value="1"/>
</dbReference>
<dbReference type="InterPro" id="IPR000262">
    <property type="entry name" value="FMN-dep_DH"/>
</dbReference>